<dbReference type="STRING" id="1121400.SAMN02746065_10598"/>
<dbReference type="GO" id="GO:0005524">
    <property type="term" value="F:ATP binding"/>
    <property type="evidence" value="ECO:0007669"/>
    <property type="project" value="UniProtKB-KW"/>
</dbReference>
<feature type="domain" description="UspA" evidence="4">
    <location>
        <begin position="5"/>
        <end position="158"/>
    </location>
</feature>
<dbReference type="PANTHER" id="PTHR46268">
    <property type="entry name" value="STRESS RESPONSE PROTEIN NHAX"/>
    <property type="match status" value="1"/>
</dbReference>
<keyword evidence="6" id="KW-1185">Reference proteome</keyword>
<dbReference type="PANTHER" id="PTHR46268:SF27">
    <property type="entry name" value="UNIVERSAL STRESS PROTEIN RV2623"/>
    <property type="match status" value="1"/>
</dbReference>
<dbReference type="CDD" id="cd00293">
    <property type="entry name" value="USP-like"/>
    <property type="match status" value="1"/>
</dbReference>
<gene>
    <name evidence="5" type="ORF">SAMN02746065_10598</name>
</gene>
<organism evidence="5 6">
    <name type="scientific">Desulfocicer vacuolatum DSM 3385</name>
    <dbReference type="NCBI Taxonomy" id="1121400"/>
    <lineage>
        <taxon>Bacteria</taxon>
        <taxon>Pseudomonadati</taxon>
        <taxon>Thermodesulfobacteriota</taxon>
        <taxon>Desulfobacteria</taxon>
        <taxon>Desulfobacterales</taxon>
        <taxon>Desulfobacteraceae</taxon>
        <taxon>Desulfocicer</taxon>
    </lineage>
</organism>
<keyword evidence="2" id="KW-0547">Nucleotide-binding</keyword>
<dbReference type="OrthoDB" id="3217301at2"/>
<evidence type="ECO:0000256" key="2">
    <source>
        <dbReference type="ARBA" id="ARBA00022741"/>
    </source>
</evidence>
<dbReference type="Pfam" id="PF00582">
    <property type="entry name" value="Usp"/>
    <property type="match status" value="1"/>
</dbReference>
<proteinExistence type="inferred from homology"/>
<evidence type="ECO:0000313" key="6">
    <source>
        <dbReference type="Proteomes" id="UP000192418"/>
    </source>
</evidence>
<dbReference type="PRINTS" id="PR01438">
    <property type="entry name" value="UNVRSLSTRESS"/>
</dbReference>
<evidence type="ECO:0000256" key="3">
    <source>
        <dbReference type="ARBA" id="ARBA00022840"/>
    </source>
</evidence>
<dbReference type="InterPro" id="IPR006015">
    <property type="entry name" value="Universal_stress_UspA"/>
</dbReference>
<dbReference type="Gene3D" id="3.40.50.620">
    <property type="entry name" value="HUPs"/>
    <property type="match status" value="1"/>
</dbReference>
<protein>
    <submittedName>
        <fullName evidence="5">Nucleotide-binding universal stress protein, UspA family</fullName>
    </submittedName>
</protein>
<comment type="similarity">
    <text evidence="1">Belongs to the universal stress protein A family.</text>
</comment>
<evidence type="ECO:0000256" key="1">
    <source>
        <dbReference type="ARBA" id="ARBA00008791"/>
    </source>
</evidence>
<evidence type="ECO:0000259" key="4">
    <source>
        <dbReference type="Pfam" id="PF00582"/>
    </source>
</evidence>
<name>A0A1W2AIF6_9BACT</name>
<dbReference type="InterPro" id="IPR014729">
    <property type="entry name" value="Rossmann-like_a/b/a_fold"/>
</dbReference>
<dbReference type="RefSeq" id="WP_084067597.1">
    <property type="nucleotide sequence ID" value="NZ_FWXY01000005.1"/>
</dbReference>
<dbReference type="InterPro" id="IPR006016">
    <property type="entry name" value="UspA"/>
</dbReference>
<sequence length="162" mass="18359">MTNQIKKILYATDLSQAAPHFFQYALFLANQFNAHLTSLHVMEELSPEAKLAFSSYFGKDVRKELLLKREQGAMDEMKARVRRLCEAPLEGGEPIDPQRLTIKVTKGYPEEQILKISKEMDADLIVMGAHEKGFSQTFLGTVAKRVLRRSRIPVTVVPLAKK</sequence>
<evidence type="ECO:0000313" key="5">
    <source>
        <dbReference type="EMBL" id="SMC60221.1"/>
    </source>
</evidence>
<dbReference type="AlphaFoldDB" id="A0A1W2AIF6"/>
<accession>A0A1W2AIF6</accession>
<dbReference type="EMBL" id="FWXY01000005">
    <property type="protein sequence ID" value="SMC60221.1"/>
    <property type="molecule type" value="Genomic_DNA"/>
</dbReference>
<keyword evidence="3" id="KW-0067">ATP-binding</keyword>
<reference evidence="5 6" key="1">
    <citation type="submission" date="2017-04" db="EMBL/GenBank/DDBJ databases">
        <authorList>
            <person name="Afonso C.L."/>
            <person name="Miller P.J."/>
            <person name="Scott M.A."/>
            <person name="Spackman E."/>
            <person name="Goraichik I."/>
            <person name="Dimitrov K.M."/>
            <person name="Suarez D.L."/>
            <person name="Swayne D.E."/>
        </authorList>
    </citation>
    <scope>NUCLEOTIDE SEQUENCE [LARGE SCALE GENOMIC DNA]</scope>
    <source>
        <strain evidence="5 6">DSM 3385</strain>
    </source>
</reference>
<dbReference type="SUPFAM" id="SSF52402">
    <property type="entry name" value="Adenine nucleotide alpha hydrolases-like"/>
    <property type="match status" value="1"/>
</dbReference>
<dbReference type="Proteomes" id="UP000192418">
    <property type="component" value="Unassembled WGS sequence"/>
</dbReference>